<evidence type="ECO:0000259" key="2">
    <source>
        <dbReference type="PROSITE" id="PS51819"/>
    </source>
</evidence>
<protein>
    <submittedName>
        <fullName evidence="3">Glyoxalase, putative</fullName>
    </submittedName>
</protein>
<dbReference type="InterPro" id="IPR037523">
    <property type="entry name" value="VOC_core"/>
</dbReference>
<dbReference type="Pfam" id="PF00903">
    <property type="entry name" value="Glyoxalase"/>
    <property type="match status" value="1"/>
</dbReference>
<feature type="domain" description="VOC" evidence="2">
    <location>
        <begin position="391"/>
        <end position="533"/>
    </location>
</feature>
<dbReference type="PROSITE" id="PS51819">
    <property type="entry name" value="VOC"/>
    <property type="match status" value="1"/>
</dbReference>
<dbReference type="AlphaFoldDB" id="U6LII7"/>
<evidence type="ECO:0000256" key="1">
    <source>
        <dbReference type="SAM" id="MobiDB-lite"/>
    </source>
</evidence>
<evidence type="ECO:0000313" key="4">
    <source>
        <dbReference type="Proteomes" id="UP000030750"/>
    </source>
</evidence>
<dbReference type="OrthoDB" id="16820at2759"/>
<feature type="region of interest" description="Disordered" evidence="1">
    <location>
        <begin position="316"/>
        <end position="340"/>
    </location>
</feature>
<name>U6LII7_9EIME</name>
<sequence>MEKLPTIILPEGDVASPSPRAAGSLGSLEKVHVSSKSSLLRLGGIRLRCENPQQLVDEFYVKRLGMQELLLGCAQRPRSLSKSRTDLGATGEGEDRGGNGSEKLSQEGQEPLAPSGASSRRNSFGSQKSARNNSLTSAVPSSPNRFAAFEFFSPAELEGAVAEAADAPAYPTAASIKPKSWLRHGGGQFVLEFVPVQKARGGCKAYEHRGSDVFSHLSFTVCDVDTMAVDLSQHMVRVEPAGQFLDMAYAAGFTDPQNFRGRLLQYMSEYKMASLKAHLSDELRAASSCSLDQFHQSPPRGCDSGERKRLAGVAAESCRGEGAGRHRSPSPSPPSSFCSLSVPGSGASSFLSSERDGCLPAPTPEEVKAVELCHSSSSVRFDTLPLLRLPVLHHIEIAAANLEETLKFYEDVLGMTLIDKKTAGGFGFTLYFLALESPTNTSFHYWLWLQRFSSICIKVHTDGARVTPYRDLDPSECGFLGISFLCAESKEETLLKRIEEKKVKTELVNDDVYGHKVLLLRDPQNVPIRIAFTN</sequence>
<reference evidence="3" key="1">
    <citation type="submission" date="2013-10" db="EMBL/GenBank/DDBJ databases">
        <title>Genomic analysis of the causative agents of coccidiosis in chickens.</title>
        <authorList>
            <person name="Reid A.J."/>
            <person name="Blake D."/>
            <person name="Billington K."/>
            <person name="Browne H."/>
            <person name="Dunn M."/>
            <person name="Hung S."/>
            <person name="Kawahara F."/>
            <person name="Miranda-Saavedra D."/>
            <person name="Mourier T."/>
            <person name="Nagra H."/>
            <person name="Otto T.D."/>
            <person name="Rawlings N."/>
            <person name="Sanchez A."/>
            <person name="Sanders M."/>
            <person name="Subramaniam C."/>
            <person name="Tay Y."/>
            <person name="Dear P."/>
            <person name="Doerig C."/>
            <person name="Gruber A."/>
            <person name="Parkinson J."/>
            <person name="Shirley M."/>
            <person name="Wan K.L."/>
            <person name="Berriman M."/>
            <person name="Tomley F."/>
            <person name="Pain A."/>
        </authorList>
    </citation>
    <scope>NUCLEOTIDE SEQUENCE [LARGE SCALE GENOMIC DNA]</scope>
    <source>
        <strain evidence="3">Houghton</strain>
    </source>
</reference>
<feature type="region of interest" description="Disordered" evidence="1">
    <location>
        <begin position="80"/>
        <end position="139"/>
    </location>
</feature>
<dbReference type="Proteomes" id="UP000030750">
    <property type="component" value="Unassembled WGS sequence"/>
</dbReference>
<dbReference type="InterPro" id="IPR004360">
    <property type="entry name" value="Glyas_Fos-R_dOase_dom"/>
</dbReference>
<dbReference type="InterPro" id="IPR029068">
    <property type="entry name" value="Glyas_Bleomycin-R_OHBP_Dase"/>
</dbReference>
<keyword evidence="4" id="KW-1185">Reference proteome</keyword>
<dbReference type="Gene3D" id="3.10.180.10">
    <property type="entry name" value="2,3-Dihydroxybiphenyl 1,2-Dioxygenase, domain 1"/>
    <property type="match status" value="1"/>
</dbReference>
<dbReference type="SUPFAM" id="SSF54593">
    <property type="entry name" value="Glyoxalase/Bleomycin resistance protein/Dihydroxybiphenyl dioxygenase"/>
    <property type="match status" value="1"/>
</dbReference>
<proteinExistence type="predicted"/>
<evidence type="ECO:0000313" key="3">
    <source>
        <dbReference type="EMBL" id="CDJ48359.1"/>
    </source>
</evidence>
<reference evidence="3" key="2">
    <citation type="submission" date="2013-10" db="EMBL/GenBank/DDBJ databases">
        <authorList>
            <person name="Aslett M."/>
        </authorList>
    </citation>
    <scope>NUCLEOTIDE SEQUENCE [LARGE SCALE GENOMIC DNA]</scope>
    <source>
        <strain evidence="3">Houghton</strain>
    </source>
</reference>
<accession>U6LII7</accession>
<dbReference type="EMBL" id="HG711106">
    <property type="protein sequence ID" value="CDJ48359.1"/>
    <property type="molecule type" value="Genomic_DNA"/>
</dbReference>
<gene>
    <name evidence="3" type="ORF">EBH_0066680</name>
</gene>
<organism evidence="3 4">
    <name type="scientific">Eimeria brunetti</name>
    <dbReference type="NCBI Taxonomy" id="51314"/>
    <lineage>
        <taxon>Eukaryota</taxon>
        <taxon>Sar</taxon>
        <taxon>Alveolata</taxon>
        <taxon>Apicomplexa</taxon>
        <taxon>Conoidasida</taxon>
        <taxon>Coccidia</taxon>
        <taxon>Eucoccidiorida</taxon>
        <taxon>Eimeriorina</taxon>
        <taxon>Eimeriidae</taxon>
        <taxon>Eimeria</taxon>
    </lineage>
</organism>
<feature type="region of interest" description="Disordered" evidence="1">
    <location>
        <begin position="1"/>
        <end position="28"/>
    </location>
</feature>
<feature type="compositionally biased region" description="Polar residues" evidence="1">
    <location>
        <begin position="116"/>
        <end position="139"/>
    </location>
</feature>
<dbReference type="VEuPathDB" id="ToxoDB:EBH_0066680"/>